<proteinExistence type="predicted"/>
<feature type="domain" description="Isochorismatase-like" evidence="2">
    <location>
        <begin position="5"/>
        <end position="146"/>
    </location>
</feature>
<organism evidence="3 4">
    <name type="scientific">Pseudodesulfovibrio cashew</name>
    <dbReference type="NCBI Taxonomy" id="2678688"/>
    <lineage>
        <taxon>Bacteria</taxon>
        <taxon>Pseudomonadati</taxon>
        <taxon>Thermodesulfobacteriota</taxon>
        <taxon>Desulfovibrionia</taxon>
        <taxon>Desulfovibrionales</taxon>
        <taxon>Desulfovibrionaceae</taxon>
    </lineage>
</organism>
<dbReference type="EMBL" id="CP046400">
    <property type="protein sequence ID" value="QGY41774.1"/>
    <property type="molecule type" value="Genomic_DNA"/>
</dbReference>
<dbReference type="PANTHER" id="PTHR43540:SF14">
    <property type="entry name" value="ISOCHORISMATASE"/>
    <property type="match status" value="1"/>
</dbReference>
<dbReference type="GO" id="GO:0016787">
    <property type="term" value="F:hydrolase activity"/>
    <property type="evidence" value="ECO:0007669"/>
    <property type="project" value="UniProtKB-KW"/>
</dbReference>
<evidence type="ECO:0000256" key="1">
    <source>
        <dbReference type="ARBA" id="ARBA00022801"/>
    </source>
</evidence>
<dbReference type="Pfam" id="PF00857">
    <property type="entry name" value="Isochorismatase"/>
    <property type="match status" value="1"/>
</dbReference>
<gene>
    <name evidence="3" type="ORF">GM415_17145</name>
</gene>
<dbReference type="Gene3D" id="3.40.50.850">
    <property type="entry name" value="Isochorismatase-like"/>
    <property type="match status" value="1"/>
</dbReference>
<dbReference type="AlphaFoldDB" id="A0A6I6JVN8"/>
<reference evidence="3 4" key="1">
    <citation type="submission" date="2019-11" db="EMBL/GenBank/DDBJ databases">
        <authorList>
            <person name="Zheng R.K."/>
            <person name="Sun C.M."/>
        </authorList>
    </citation>
    <scope>NUCLEOTIDE SEQUENCE [LARGE SCALE GENOMIC DNA]</scope>
    <source>
        <strain evidence="3 4">SRB007</strain>
    </source>
</reference>
<dbReference type="InterPro" id="IPR036380">
    <property type="entry name" value="Isochorismatase-like_sf"/>
</dbReference>
<sequence length="177" mass="19555">MADKTALVVVDVQNIMFETPDEVLFDGERVLETIGELIAAARQMKVPVVYIQHTTEGIGSPFEKDSHNWQVHPAIAPEPGDVTSLKYSYDAFFKTGLDTRLKGLGAERLVFCGLQTEVCVDTTVRSALAHGYKSVLIGDAHSSYDNGVIKAKDIVAHHNTVLDKRFCQVMPSKDFLF</sequence>
<evidence type="ECO:0000313" key="4">
    <source>
        <dbReference type="Proteomes" id="UP000428328"/>
    </source>
</evidence>
<keyword evidence="4" id="KW-1185">Reference proteome</keyword>
<dbReference type="InterPro" id="IPR000868">
    <property type="entry name" value="Isochorismatase-like_dom"/>
</dbReference>
<dbReference type="KEGG" id="psel:GM415_17145"/>
<dbReference type="RefSeq" id="WP_158950347.1">
    <property type="nucleotide sequence ID" value="NZ_CP046400.1"/>
</dbReference>
<evidence type="ECO:0000259" key="2">
    <source>
        <dbReference type="Pfam" id="PF00857"/>
    </source>
</evidence>
<dbReference type="CDD" id="cd01014">
    <property type="entry name" value="nicotinamidase_related"/>
    <property type="match status" value="1"/>
</dbReference>
<name>A0A6I6JVN8_9BACT</name>
<protein>
    <submittedName>
        <fullName evidence="3">Isochorismatase family protein</fullName>
    </submittedName>
</protein>
<dbReference type="InterPro" id="IPR050272">
    <property type="entry name" value="Isochorismatase-like_hydrls"/>
</dbReference>
<evidence type="ECO:0000313" key="3">
    <source>
        <dbReference type="EMBL" id="QGY41774.1"/>
    </source>
</evidence>
<accession>A0A6I6JVN8</accession>
<keyword evidence="1" id="KW-0378">Hydrolase</keyword>
<dbReference type="SUPFAM" id="SSF52499">
    <property type="entry name" value="Isochorismatase-like hydrolases"/>
    <property type="match status" value="1"/>
</dbReference>
<dbReference type="PANTHER" id="PTHR43540">
    <property type="entry name" value="PEROXYUREIDOACRYLATE/UREIDOACRYLATE AMIDOHYDROLASE-RELATED"/>
    <property type="match status" value="1"/>
</dbReference>
<dbReference type="Proteomes" id="UP000428328">
    <property type="component" value="Chromosome"/>
</dbReference>